<organism evidence="2">
    <name type="scientific">Blastobotrys adeninivorans</name>
    <name type="common">Yeast</name>
    <name type="synonym">Arxula adeninivorans</name>
    <dbReference type="NCBI Taxonomy" id="409370"/>
    <lineage>
        <taxon>Eukaryota</taxon>
        <taxon>Fungi</taxon>
        <taxon>Dikarya</taxon>
        <taxon>Ascomycota</taxon>
        <taxon>Saccharomycotina</taxon>
        <taxon>Dipodascomycetes</taxon>
        <taxon>Dipodascales</taxon>
        <taxon>Trichomonascaceae</taxon>
        <taxon>Blastobotrys</taxon>
    </lineage>
</organism>
<reference evidence="2" key="1">
    <citation type="submission" date="2014-02" db="EMBL/GenBank/DDBJ databases">
        <authorList>
            <person name="Genoscope - CEA"/>
        </authorList>
    </citation>
    <scope>NUCLEOTIDE SEQUENCE</scope>
    <source>
        <strain evidence="2">LS3</strain>
    </source>
</reference>
<dbReference type="PANTHER" id="PTHR10335:SF23">
    <property type="entry name" value="OB FOLD-CONTAINING PROTEIN, NUCLEIC ACID BINDING"/>
    <property type="match status" value="1"/>
</dbReference>
<proteinExistence type="predicted"/>
<dbReference type="GO" id="GO:0008649">
    <property type="term" value="F:rRNA methyltransferase activity"/>
    <property type="evidence" value="ECO:0007669"/>
    <property type="project" value="TreeGrafter"/>
</dbReference>
<dbReference type="Pfam" id="PF10307">
    <property type="entry name" value="HAD_SAK_1"/>
    <property type="match status" value="1"/>
</dbReference>
<dbReference type="PhylomeDB" id="A0A060TIE8"/>
<accession>A0A060TIE8</accession>
<dbReference type="InterPro" id="IPR018812">
    <property type="entry name" value="SAK_HAD"/>
</dbReference>
<dbReference type="GO" id="GO:1990259">
    <property type="term" value="F:histone H2AQ104 methyltransferase activity"/>
    <property type="evidence" value="ECO:0007669"/>
    <property type="project" value="TreeGrafter"/>
</dbReference>
<dbReference type="PANTHER" id="PTHR10335">
    <property type="entry name" value="RRNA 2-O-METHYLTRANSFERASE FIBRILLARIN"/>
    <property type="match status" value="1"/>
</dbReference>
<reference evidence="2" key="2">
    <citation type="submission" date="2014-06" db="EMBL/GenBank/DDBJ databases">
        <title>The complete genome of Blastobotrys (Arxula) adeninivorans LS3 - a yeast of biotechnological interest.</title>
        <authorList>
            <person name="Kunze G."/>
            <person name="Gaillardin C."/>
            <person name="Czernicka M."/>
            <person name="Durrens P."/>
            <person name="Martin T."/>
            <person name="Boer E."/>
            <person name="Gabaldon T."/>
            <person name="Cruz J."/>
            <person name="Talla E."/>
            <person name="Marck C."/>
            <person name="Goffeau A."/>
            <person name="Barbe V."/>
            <person name="Baret P."/>
            <person name="Baronian K."/>
            <person name="Beier S."/>
            <person name="Bleykasten C."/>
            <person name="Bode R."/>
            <person name="Casaregola S."/>
            <person name="Despons L."/>
            <person name="Fairhead C."/>
            <person name="Giersberg M."/>
            <person name="Gierski P."/>
            <person name="Hahnel U."/>
            <person name="Hartmann A."/>
            <person name="Jankowska D."/>
            <person name="Jubin C."/>
            <person name="Jung P."/>
            <person name="Lafontaine I."/>
            <person name="Leh-Louis V."/>
            <person name="Lemaire M."/>
            <person name="Marcet-Houben M."/>
            <person name="Mascher M."/>
            <person name="Morel G."/>
            <person name="Richard G.-F."/>
            <person name="Riechen J."/>
            <person name="Sacerdot C."/>
            <person name="Sarkar A."/>
            <person name="Savel G."/>
            <person name="Schacherer J."/>
            <person name="Sherman D."/>
            <person name="Straub M.-L."/>
            <person name="Stein N."/>
            <person name="Thierry A."/>
            <person name="Trautwein-Schult A."/>
            <person name="Westhof E."/>
            <person name="Worch S."/>
            <person name="Dujon B."/>
            <person name="Souciet J.-L."/>
            <person name="Wincker P."/>
            <person name="Scholz U."/>
            <person name="Neuveglise N."/>
        </authorList>
    </citation>
    <scope>NUCLEOTIDE SEQUENCE</scope>
    <source>
        <strain evidence="2">LS3</strain>
    </source>
</reference>
<gene>
    <name evidence="2" type="ORF">GNLVRS02_ARAD1D38082g</name>
</gene>
<evidence type="ECO:0000259" key="1">
    <source>
        <dbReference type="Pfam" id="PF10307"/>
    </source>
</evidence>
<dbReference type="GO" id="GO:0003723">
    <property type="term" value="F:RNA binding"/>
    <property type="evidence" value="ECO:0007669"/>
    <property type="project" value="TreeGrafter"/>
</dbReference>
<dbReference type="GO" id="GO:0032040">
    <property type="term" value="C:small-subunit processome"/>
    <property type="evidence" value="ECO:0007669"/>
    <property type="project" value="TreeGrafter"/>
</dbReference>
<dbReference type="GO" id="GO:0000494">
    <property type="term" value="P:box C/D sno(s)RNA 3'-end processing"/>
    <property type="evidence" value="ECO:0007669"/>
    <property type="project" value="TreeGrafter"/>
</dbReference>
<dbReference type="AlphaFoldDB" id="A0A060TIE8"/>
<name>A0A060TIE8_BLAAD</name>
<feature type="domain" description="Swiss Army Knife RNA repair protein HAD" evidence="1">
    <location>
        <begin position="161"/>
        <end position="356"/>
    </location>
</feature>
<protein>
    <submittedName>
        <fullName evidence="2">ARAD1D38082p</fullName>
    </submittedName>
</protein>
<dbReference type="GO" id="GO:0031428">
    <property type="term" value="C:box C/D methylation guide snoRNP complex"/>
    <property type="evidence" value="ECO:0007669"/>
    <property type="project" value="TreeGrafter"/>
</dbReference>
<dbReference type="EMBL" id="HG937694">
    <property type="protein sequence ID" value="CDP38592.1"/>
    <property type="molecule type" value="Genomic_DNA"/>
</dbReference>
<evidence type="ECO:0000313" key="2">
    <source>
        <dbReference type="EMBL" id="CDP38592.1"/>
    </source>
</evidence>
<sequence length="525" mass="58898">MVVVVEADREGGQFQDTSINNISTGVDHYSKVGSTNEEIGSVVKVPRDRETKRFIAGPASNCLDNHLMSYPVKNHHSYGQNTNLIYHQAMAAMQMMNGAQPVLPGFYSQTFPQYGQYGDLPQQATNPIPSFCDEVDPSKLPSQSQITRIHIYDFDATLFKTPLPNPDLLSTSAISILESLNGLHGGGWWADSRFLFGTGEGYEKERSRAWEGWWDEKVVELARLSQKDPETLSIVLTGRRAEEFKHLIRTMLDAKELKFDAVILRKDLNGGESTLQYKSTVISEIVKYYKMATEVTIYEDKAKQAAGFRKSLRHLRTRYHRANLVYDVVEVYDPQKYLDPLVELSLIENAIEDHNNAAASGILSPNTRYSHVSLGKEVICSGYLLDRLSYKRVLDVVLNHELITKRAGSPPNSVKFEADCAGVFSSKGPLSPQLEPLRGAKVDWMVTHVGQLENRIWAAKVAPQEGQSVEVEPGKDLVIIVAIRRKVNPTAVAQITEWHPIEPLVVHSVVSERSLLRINTVLRRD</sequence>